<evidence type="ECO:0000256" key="7">
    <source>
        <dbReference type="ARBA" id="ARBA00023136"/>
    </source>
</evidence>
<sequence>MTRQQIADRVATAVLWAAGILILLILAGFLLPILIEGLPVVDWQFLTTRSSAYRAGGGVGAQLFNTIYITGLSLLFSLPVGVGAGIYMAEYAKPGRMTDLIRLSVEALASVPSIVLGLFGMILFVNYMGWGFTILGGSLSLALLNLPVLVRNTEEAVRAVPQSYREGSLGLGATQWQTISRVVLPSALPGILTGLTLVAGRALGETAVLIYTAGVTASRHFPNPDLMIAGETLAVRIWSVTSEGLVPDADRIAMGASALLILLVLFVNFLIALPLYRYRRRMR</sequence>
<dbReference type="RefSeq" id="WP_011194880.1">
    <property type="nucleotide sequence ID" value="NZ_JACSIR010000363.1"/>
</dbReference>
<feature type="transmembrane region" description="Helical" evidence="8">
    <location>
        <begin position="12"/>
        <end position="35"/>
    </location>
</feature>
<dbReference type="CDD" id="cd06261">
    <property type="entry name" value="TM_PBP2"/>
    <property type="match status" value="1"/>
</dbReference>
<evidence type="ECO:0000313" key="10">
    <source>
        <dbReference type="EMBL" id="MBY6277641.1"/>
    </source>
</evidence>
<dbReference type="PROSITE" id="PS50928">
    <property type="entry name" value="ABC_TM1"/>
    <property type="match status" value="1"/>
</dbReference>
<dbReference type="GO" id="GO:0035435">
    <property type="term" value="P:phosphate ion transmembrane transport"/>
    <property type="evidence" value="ECO:0007669"/>
    <property type="project" value="InterPro"/>
</dbReference>
<gene>
    <name evidence="10" type="primary">pstA</name>
    <name evidence="10" type="ORF">CWE10_15815</name>
</gene>
<dbReference type="GO" id="GO:0005315">
    <property type="term" value="F:phosphate transmembrane transporter activity"/>
    <property type="evidence" value="ECO:0007669"/>
    <property type="project" value="InterPro"/>
</dbReference>
<comment type="subcellular location">
    <subcellularLocation>
        <location evidence="1 8">Cell membrane</location>
        <topology evidence="1 8">Multi-pass membrane protein</topology>
    </subcellularLocation>
</comment>
<feature type="transmembrane region" description="Helical" evidence="8">
    <location>
        <begin position="182"/>
        <end position="203"/>
    </location>
</feature>
<dbReference type="PANTHER" id="PTHR43470">
    <property type="entry name" value="PHOSPHATE TRANSPORT SYSTEM PERMEASE PROTEIN PSTA-RELATED"/>
    <property type="match status" value="1"/>
</dbReference>
<evidence type="ECO:0000256" key="6">
    <source>
        <dbReference type="ARBA" id="ARBA00022989"/>
    </source>
</evidence>
<dbReference type="EMBL" id="PIUK01000214">
    <property type="protein sequence ID" value="MBY6277641.1"/>
    <property type="molecule type" value="Genomic_DNA"/>
</dbReference>
<keyword evidence="5 8" id="KW-0812">Transmembrane</keyword>
<dbReference type="NCBIfam" id="TIGR00974">
    <property type="entry name" value="3a0107s02c"/>
    <property type="match status" value="1"/>
</dbReference>
<name>A0A953LIU3_SYMTR</name>
<feature type="transmembrane region" description="Helical" evidence="8">
    <location>
        <begin position="67"/>
        <end position="88"/>
    </location>
</feature>
<keyword evidence="4 8" id="KW-1003">Cell membrane</keyword>
<comment type="caution">
    <text evidence="10">The sequence shown here is derived from an EMBL/GenBank/DDBJ whole genome shotgun (WGS) entry which is preliminary data.</text>
</comment>
<reference evidence="10" key="1">
    <citation type="submission" date="2017-11" db="EMBL/GenBank/DDBJ databases">
        <title>Three new genomes from thermophilic consortium.</title>
        <authorList>
            <person name="Quaggio R."/>
            <person name="Amgarten D."/>
            <person name="Setubal J.C."/>
        </authorList>
    </citation>
    <scope>NUCLEOTIDE SEQUENCE</scope>
    <source>
        <strain evidence="10">ZCTH01-B2</strain>
    </source>
</reference>
<evidence type="ECO:0000313" key="11">
    <source>
        <dbReference type="Proteomes" id="UP000732377"/>
    </source>
</evidence>
<protein>
    <recommendedName>
        <fullName evidence="8">Phosphate transport system permease protein PstA</fullName>
    </recommendedName>
</protein>
<feature type="domain" description="ABC transmembrane type-1" evidence="9">
    <location>
        <begin position="63"/>
        <end position="271"/>
    </location>
</feature>
<dbReference type="GO" id="GO:0005886">
    <property type="term" value="C:plasma membrane"/>
    <property type="evidence" value="ECO:0007669"/>
    <property type="project" value="UniProtKB-SubCell"/>
</dbReference>
<dbReference type="InterPro" id="IPR035906">
    <property type="entry name" value="MetI-like_sf"/>
</dbReference>
<proteinExistence type="inferred from homology"/>
<dbReference type="Pfam" id="PF00528">
    <property type="entry name" value="BPD_transp_1"/>
    <property type="match status" value="1"/>
</dbReference>
<dbReference type="InterPro" id="IPR005672">
    <property type="entry name" value="Phosphate_PstA"/>
</dbReference>
<evidence type="ECO:0000256" key="2">
    <source>
        <dbReference type="ARBA" id="ARBA00007069"/>
    </source>
</evidence>
<keyword evidence="6 8" id="KW-1133">Transmembrane helix</keyword>
<dbReference type="PANTHER" id="PTHR43470:SF4">
    <property type="entry name" value="ABC TRANSPORTER PERMEASE PROTEIN YQGI-RELATED"/>
    <property type="match status" value="1"/>
</dbReference>
<evidence type="ECO:0000259" key="9">
    <source>
        <dbReference type="PROSITE" id="PS50928"/>
    </source>
</evidence>
<dbReference type="Gene3D" id="1.10.3720.10">
    <property type="entry name" value="MetI-like"/>
    <property type="match status" value="1"/>
</dbReference>
<evidence type="ECO:0000256" key="3">
    <source>
        <dbReference type="ARBA" id="ARBA00022448"/>
    </source>
</evidence>
<keyword evidence="7 8" id="KW-0472">Membrane</keyword>
<organism evidence="10 11">
    <name type="scientific">Symbiobacterium thermophilum</name>
    <dbReference type="NCBI Taxonomy" id="2734"/>
    <lineage>
        <taxon>Bacteria</taxon>
        <taxon>Bacillati</taxon>
        <taxon>Bacillota</taxon>
        <taxon>Clostridia</taxon>
        <taxon>Eubacteriales</taxon>
        <taxon>Symbiobacteriaceae</taxon>
        <taxon>Symbiobacterium</taxon>
    </lineage>
</organism>
<accession>A0A953LIU3</accession>
<dbReference type="AlphaFoldDB" id="A0A953LIU3"/>
<evidence type="ECO:0000256" key="8">
    <source>
        <dbReference type="RuleBase" id="RU363043"/>
    </source>
</evidence>
<keyword evidence="3" id="KW-0813">Transport</keyword>
<feature type="transmembrane region" description="Helical" evidence="8">
    <location>
        <begin position="130"/>
        <end position="150"/>
    </location>
</feature>
<evidence type="ECO:0000256" key="5">
    <source>
        <dbReference type="ARBA" id="ARBA00022692"/>
    </source>
</evidence>
<dbReference type="Proteomes" id="UP000732377">
    <property type="component" value="Unassembled WGS sequence"/>
</dbReference>
<feature type="transmembrane region" description="Helical" evidence="8">
    <location>
        <begin position="100"/>
        <end position="124"/>
    </location>
</feature>
<evidence type="ECO:0000256" key="1">
    <source>
        <dbReference type="ARBA" id="ARBA00004651"/>
    </source>
</evidence>
<evidence type="ECO:0000256" key="4">
    <source>
        <dbReference type="ARBA" id="ARBA00022475"/>
    </source>
</evidence>
<feature type="transmembrane region" description="Helical" evidence="8">
    <location>
        <begin position="252"/>
        <end position="276"/>
    </location>
</feature>
<dbReference type="SUPFAM" id="SSF161098">
    <property type="entry name" value="MetI-like"/>
    <property type="match status" value="1"/>
</dbReference>
<dbReference type="InterPro" id="IPR000515">
    <property type="entry name" value="MetI-like"/>
</dbReference>
<comment type="similarity">
    <text evidence="2 8">Belongs to the binding-protein-dependent transport system permease family. CysTW subfamily.</text>
</comment>
<dbReference type="OMA" id="HASWWTH"/>